<evidence type="ECO:0000256" key="8">
    <source>
        <dbReference type="SAM" id="MobiDB-lite"/>
    </source>
</evidence>
<dbReference type="SUPFAM" id="SSF63999">
    <property type="entry name" value="Thiamin pyrophosphokinase, catalytic domain"/>
    <property type="match status" value="1"/>
</dbReference>
<dbReference type="PIRSF" id="PIRSF031057">
    <property type="entry name" value="Thiamin_pyrophosphokinase"/>
    <property type="match status" value="1"/>
</dbReference>
<dbReference type="GO" id="GO:0016301">
    <property type="term" value="F:kinase activity"/>
    <property type="evidence" value="ECO:0007669"/>
    <property type="project" value="UniProtKB-UniRule"/>
</dbReference>
<dbReference type="GO" id="GO:0005524">
    <property type="term" value="F:ATP binding"/>
    <property type="evidence" value="ECO:0007669"/>
    <property type="project" value="UniProtKB-UniRule"/>
</dbReference>
<dbReference type="GO" id="GO:0004788">
    <property type="term" value="F:thiamine diphosphokinase activity"/>
    <property type="evidence" value="ECO:0007669"/>
    <property type="project" value="UniProtKB-UniRule"/>
</dbReference>
<evidence type="ECO:0000256" key="1">
    <source>
        <dbReference type="ARBA" id="ARBA00005078"/>
    </source>
</evidence>
<evidence type="ECO:0000256" key="3">
    <source>
        <dbReference type="ARBA" id="ARBA00022679"/>
    </source>
</evidence>
<evidence type="ECO:0000256" key="5">
    <source>
        <dbReference type="ARBA" id="ARBA00022777"/>
    </source>
</evidence>
<dbReference type="AlphaFoldDB" id="C1GNT6"/>
<dbReference type="VEuPathDB" id="FungiDB:PAAG_00181"/>
<dbReference type="RefSeq" id="XP_015700265.1">
    <property type="nucleotide sequence ID" value="XM_015843930.1"/>
</dbReference>
<keyword evidence="3 7" id="KW-0808">Transferase</keyword>
<dbReference type="Gene3D" id="3.40.50.10240">
    <property type="entry name" value="Thiamin pyrophosphokinase, catalytic domain"/>
    <property type="match status" value="1"/>
</dbReference>
<proteinExistence type="inferred from homology"/>
<accession>C1GNT6</accession>
<feature type="domain" description="Thiamin pyrophosphokinase catalytic" evidence="9">
    <location>
        <begin position="36"/>
        <end position="180"/>
    </location>
</feature>
<comment type="catalytic activity">
    <reaction evidence="7">
        <text>thiamine + ATP = thiamine diphosphate + AMP + H(+)</text>
        <dbReference type="Rhea" id="RHEA:11576"/>
        <dbReference type="ChEBI" id="CHEBI:15378"/>
        <dbReference type="ChEBI" id="CHEBI:18385"/>
        <dbReference type="ChEBI" id="CHEBI:30616"/>
        <dbReference type="ChEBI" id="CHEBI:58937"/>
        <dbReference type="ChEBI" id="CHEBI:456215"/>
    </reaction>
</comment>
<dbReference type="GO" id="GO:0009229">
    <property type="term" value="P:thiamine diphosphate biosynthetic process"/>
    <property type="evidence" value="ECO:0007669"/>
    <property type="project" value="UniProtKB-UniRule"/>
</dbReference>
<keyword evidence="6 7" id="KW-0067">ATP-binding</keyword>
<gene>
    <name evidence="10" type="ORF">PAAG_00181</name>
</gene>
<feature type="compositionally biased region" description="Polar residues" evidence="8">
    <location>
        <begin position="228"/>
        <end position="239"/>
    </location>
</feature>
<dbReference type="eggNOG" id="KOG3153">
    <property type="taxonomic scope" value="Eukaryota"/>
</dbReference>
<dbReference type="KEGG" id="pbl:PAAG_00181"/>
<feature type="region of interest" description="Disordered" evidence="8">
    <location>
        <begin position="217"/>
        <end position="239"/>
    </location>
</feature>
<comment type="pathway">
    <text evidence="1 7">Cofactor biosynthesis; thiamine diphosphate biosynthesis; thiamine diphosphate from thiamine: step 1/1.</text>
</comment>
<evidence type="ECO:0000259" key="9">
    <source>
        <dbReference type="Pfam" id="PF04263"/>
    </source>
</evidence>
<evidence type="ECO:0000256" key="7">
    <source>
        <dbReference type="PIRNR" id="PIRNR031057"/>
    </source>
</evidence>
<evidence type="ECO:0000256" key="6">
    <source>
        <dbReference type="ARBA" id="ARBA00022840"/>
    </source>
</evidence>
<reference evidence="10 11" key="1">
    <citation type="journal article" date="2011" name="PLoS Genet.">
        <title>Comparative genomic analysis of human fungal pathogens causing paracoccidioidomycosis.</title>
        <authorList>
            <person name="Desjardins C.A."/>
            <person name="Champion M.D."/>
            <person name="Holder J.W."/>
            <person name="Muszewska A."/>
            <person name="Goldberg J."/>
            <person name="Bailao A.M."/>
            <person name="Brigido M.M."/>
            <person name="Ferreira M.E."/>
            <person name="Garcia A.M."/>
            <person name="Grynberg M."/>
            <person name="Gujja S."/>
            <person name="Heiman D.I."/>
            <person name="Henn M.R."/>
            <person name="Kodira C.D."/>
            <person name="Leon-Narvaez H."/>
            <person name="Longo L.V."/>
            <person name="Ma L.J."/>
            <person name="Malavazi I."/>
            <person name="Matsuo A.L."/>
            <person name="Morais F.V."/>
            <person name="Pereira M."/>
            <person name="Rodriguez-Brito S."/>
            <person name="Sakthikumar S."/>
            <person name="Salem-Izacc S.M."/>
            <person name="Sykes S.M."/>
            <person name="Teixeira M.M."/>
            <person name="Vallejo M.C."/>
            <person name="Walter M.E."/>
            <person name="Yandava C."/>
            <person name="Young S."/>
            <person name="Zeng Q."/>
            <person name="Zucker J."/>
            <person name="Felipe M.S."/>
            <person name="Goldman G.H."/>
            <person name="Haas B.J."/>
            <person name="McEwen J.G."/>
            <person name="Nino-Vega G."/>
            <person name="Puccia R."/>
            <person name="San-Blas G."/>
            <person name="Soares C.M."/>
            <person name="Birren B.W."/>
            <person name="Cuomo C.A."/>
        </authorList>
    </citation>
    <scope>NUCLEOTIDE SEQUENCE [LARGE SCALE GENOMIC DNA]</scope>
    <source>
        <strain evidence="11">ATCC MYA-826 / Pb01</strain>
    </source>
</reference>
<dbReference type="InterPro" id="IPR016966">
    <property type="entry name" value="Thiamin_pyrophosphokinase_euk"/>
</dbReference>
<dbReference type="GO" id="GO:0030975">
    <property type="term" value="F:thiamine binding"/>
    <property type="evidence" value="ECO:0007669"/>
    <property type="project" value="UniProtKB-UniRule"/>
</dbReference>
<dbReference type="EC" id="2.7.6.2" evidence="7"/>
<keyword evidence="5 7" id="KW-0418">Kinase</keyword>
<keyword evidence="11" id="KW-1185">Reference proteome</keyword>
<comment type="similarity">
    <text evidence="2 7">Belongs to the thiamine pyrophosphokinase family.</text>
</comment>
<dbReference type="GeneID" id="9101220"/>
<sequence length="239" mass="26371">MDWHPARFFDSRTPPSSPFALLILNQPINEDACKILKKHASFTICADGGANRFYALMQRWEKESVELPDAIVGDLDSISPHVRMYYESLHVPVIHDPDQEYTDFTKCIRYIQSRRSAAAAAAAAAAIKDTHNSSATSSVPAPAPRTEETHPAFDVLILGGLGGRVDHAFSQIHHLYTSSRHTPPSPATFTYTDGELYLVSEESVTFVLPRGDNRIHIPGGSRMGPSKSKCTTTEYCTSH</sequence>
<dbReference type="GO" id="GO:0006772">
    <property type="term" value="P:thiamine metabolic process"/>
    <property type="evidence" value="ECO:0007669"/>
    <property type="project" value="InterPro"/>
</dbReference>
<dbReference type="STRING" id="502779.C1GNT6"/>
<evidence type="ECO:0000313" key="10">
    <source>
        <dbReference type="EMBL" id="EEH35858.2"/>
    </source>
</evidence>
<dbReference type="InterPro" id="IPR036759">
    <property type="entry name" value="TPK_catalytic_sf"/>
</dbReference>
<dbReference type="InterPro" id="IPR006282">
    <property type="entry name" value="Thi_PPkinase"/>
</dbReference>
<dbReference type="Proteomes" id="UP000002059">
    <property type="component" value="Partially assembled WGS sequence"/>
</dbReference>
<dbReference type="PANTHER" id="PTHR13622:SF8">
    <property type="entry name" value="THIAMIN PYROPHOSPHOKINASE 1"/>
    <property type="match status" value="1"/>
</dbReference>
<evidence type="ECO:0000256" key="2">
    <source>
        <dbReference type="ARBA" id="ARBA00006785"/>
    </source>
</evidence>
<keyword evidence="4 7" id="KW-0547">Nucleotide-binding</keyword>
<dbReference type="PANTHER" id="PTHR13622">
    <property type="entry name" value="THIAMIN PYROPHOSPHOKINASE"/>
    <property type="match status" value="1"/>
</dbReference>
<dbReference type="InterPro" id="IPR007371">
    <property type="entry name" value="TPK_catalytic"/>
</dbReference>
<name>C1GNT6_PARBA</name>
<dbReference type="Pfam" id="PF04263">
    <property type="entry name" value="TPK_catalytic"/>
    <property type="match status" value="1"/>
</dbReference>
<evidence type="ECO:0000256" key="4">
    <source>
        <dbReference type="ARBA" id="ARBA00022741"/>
    </source>
</evidence>
<dbReference type="OMA" id="WRPANIL"/>
<dbReference type="HOGENOM" id="CLU_044237_0_0_1"/>
<dbReference type="CDD" id="cd07995">
    <property type="entry name" value="TPK"/>
    <property type="match status" value="1"/>
</dbReference>
<dbReference type="OrthoDB" id="25149at2759"/>
<dbReference type="UniPathway" id="UPA00060">
    <property type="reaction ID" value="UER00597"/>
</dbReference>
<dbReference type="NCBIfam" id="TIGR01378">
    <property type="entry name" value="thi_PPkinase"/>
    <property type="match status" value="1"/>
</dbReference>
<dbReference type="EMBL" id="KN293992">
    <property type="protein sequence ID" value="EEH35858.2"/>
    <property type="molecule type" value="Genomic_DNA"/>
</dbReference>
<organism evidence="10 11">
    <name type="scientific">Paracoccidioides lutzii (strain ATCC MYA-826 / Pb01)</name>
    <name type="common">Paracoccidioides brasiliensis</name>
    <dbReference type="NCBI Taxonomy" id="502779"/>
    <lineage>
        <taxon>Eukaryota</taxon>
        <taxon>Fungi</taxon>
        <taxon>Dikarya</taxon>
        <taxon>Ascomycota</taxon>
        <taxon>Pezizomycotina</taxon>
        <taxon>Eurotiomycetes</taxon>
        <taxon>Eurotiomycetidae</taxon>
        <taxon>Onygenales</taxon>
        <taxon>Ajellomycetaceae</taxon>
        <taxon>Paracoccidioides</taxon>
    </lineage>
</organism>
<protein>
    <recommendedName>
        <fullName evidence="7">Thiamine pyrophosphokinase</fullName>
        <ecNumber evidence="7">2.7.6.2</ecNumber>
    </recommendedName>
</protein>
<evidence type="ECO:0000313" key="11">
    <source>
        <dbReference type="Proteomes" id="UP000002059"/>
    </source>
</evidence>